<accession>A0A7G9YT87</accession>
<feature type="domain" description="Metallo-beta-lactamase" evidence="1">
    <location>
        <begin position="19"/>
        <end position="193"/>
    </location>
</feature>
<dbReference type="EC" id="2.5.1.105" evidence="2"/>
<evidence type="ECO:0000313" key="2">
    <source>
        <dbReference type="EMBL" id="QNO51221.1"/>
    </source>
</evidence>
<protein>
    <submittedName>
        <fullName evidence="2">7, 8-dihydropterin-6-methyl-4-(Beta-D-ribofuranosyl)-aminobenzene-5'-phosphate synthase</fullName>
        <ecNumber evidence="2">2.5.1.105</ecNumber>
    </submittedName>
</protein>
<sequence length="220" mass="23949">MKLSIVYDNEARGGLESDWGFACLLEAEKKILFDTGASAEILSRNMQQLGIRKEDIEIIALSHEHWDHIGGLDAVLHQNVAVYVPCSFTRGTKKSIEEKAAEVVEVSGPADIIPGVHTTGELRAGAGIREQSLVLDTKGGEGVVVLTGCAHPGLENILDAAKRFGELYGVIGGFHGFDNLKSLEMLKMIIPCHCTVHKEEIRRRYSEKAVWCGAGVVIEI</sequence>
<dbReference type="PANTHER" id="PTHR13754:SF13">
    <property type="entry name" value="METALLO-BETA-LACTAMASE SUPERFAMILY PROTEIN (AFU_ORTHOLOGUE AFUA_3G07630)"/>
    <property type="match status" value="1"/>
</dbReference>
<dbReference type="EMBL" id="MT631463">
    <property type="protein sequence ID" value="QNO51221.1"/>
    <property type="molecule type" value="Genomic_DNA"/>
</dbReference>
<reference evidence="2" key="1">
    <citation type="submission" date="2020-06" db="EMBL/GenBank/DDBJ databases">
        <title>Unique genomic features of the anaerobic methanotrophic archaea.</title>
        <authorList>
            <person name="Chadwick G.L."/>
            <person name="Skennerton C.T."/>
            <person name="Laso-Perez R."/>
            <person name="Leu A.O."/>
            <person name="Speth D.R."/>
            <person name="Yu H."/>
            <person name="Morgan-Lang C."/>
            <person name="Hatzenpichler R."/>
            <person name="Goudeau D."/>
            <person name="Malmstrom R."/>
            <person name="Brazelton W.J."/>
            <person name="Woyke T."/>
            <person name="Hallam S.J."/>
            <person name="Tyson G.W."/>
            <person name="Wegener G."/>
            <person name="Boetius A."/>
            <person name="Orphan V."/>
        </authorList>
    </citation>
    <scope>NUCLEOTIDE SEQUENCE</scope>
</reference>
<dbReference type="CDD" id="cd07713">
    <property type="entry name" value="DHPS-like_MBL-fold"/>
    <property type="match status" value="1"/>
</dbReference>
<dbReference type="InterPro" id="IPR052926">
    <property type="entry name" value="Metallo-beta-lactamase_dom"/>
</dbReference>
<dbReference type="InterPro" id="IPR041712">
    <property type="entry name" value="DHPS-like_MBL-fold"/>
</dbReference>
<dbReference type="InterPro" id="IPR036866">
    <property type="entry name" value="RibonucZ/Hydroxyglut_hydro"/>
</dbReference>
<dbReference type="GO" id="GO:0102041">
    <property type="term" value="F:7,8-dihydropterin-6-yl-methyl-4-(beta-D-ribofuranosyl)aminobenzene 5'-phosphate synthase"/>
    <property type="evidence" value="ECO:0007669"/>
    <property type="project" value="UniProtKB-EC"/>
</dbReference>
<organism evidence="2">
    <name type="scientific">Candidatus Methanophagaceae archaeon ANME-1 ERB6</name>
    <dbReference type="NCBI Taxonomy" id="2759912"/>
    <lineage>
        <taxon>Archaea</taxon>
        <taxon>Methanobacteriati</taxon>
        <taxon>Methanobacteriota</taxon>
        <taxon>Stenosarchaea group</taxon>
        <taxon>Methanomicrobia</taxon>
        <taxon>Candidatus Methanophagales</taxon>
        <taxon>Candidatus Methanophagaceae</taxon>
    </lineage>
</organism>
<keyword evidence="2" id="KW-0808">Transferase</keyword>
<gene>
    <name evidence="2" type="ORF">BAILMKME_00019</name>
</gene>
<dbReference type="Gene3D" id="3.60.15.10">
    <property type="entry name" value="Ribonuclease Z/Hydroxyacylglutathione hydrolase-like"/>
    <property type="match status" value="1"/>
</dbReference>
<dbReference type="PANTHER" id="PTHR13754">
    <property type="entry name" value="METALLO-BETA-LACTAMASE SUPERFAMILY PROTEIN"/>
    <property type="match status" value="1"/>
</dbReference>
<name>A0A7G9YT87_9EURY</name>
<dbReference type="SUPFAM" id="SSF56281">
    <property type="entry name" value="Metallo-hydrolase/oxidoreductase"/>
    <property type="match status" value="1"/>
</dbReference>
<dbReference type="SMART" id="SM00849">
    <property type="entry name" value="Lactamase_B"/>
    <property type="match status" value="1"/>
</dbReference>
<dbReference type="InterPro" id="IPR001279">
    <property type="entry name" value="Metallo-B-lactamas"/>
</dbReference>
<dbReference type="AlphaFoldDB" id="A0A7G9YT87"/>
<evidence type="ECO:0000259" key="1">
    <source>
        <dbReference type="SMART" id="SM00849"/>
    </source>
</evidence>
<proteinExistence type="predicted"/>
<dbReference type="Pfam" id="PF00753">
    <property type="entry name" value="Lactamase_B"/>
    <property type="match status" value="1"/>
</dbReference>